<dbReference type="GO" id="GO:0051301">
    <property type="term" value="P:cell division"/>
    <property type="evidence" value="ECO:0007669"/>
    <property type="project" value="UniProtKB-KW"/>
</dbReference>
<gene>
    <name evidence="2" type="ORF">FJR03_04490</name>
</gene>
<proteinExistence type="predicted"/>
<protein>
    <submittedName>
        <fullName evidence="2">Cell division protein FtsX</fullName>
    </submittedName>
</protein>
<name>A0A7M1AUI3_9BACT</name>
<dbReference type="PANTHER" id="PTHR47755:SF1">
    <property type="entry name" value="CELL DIVISION PROTEIN FTSX"/>
    <property type="match status" value="1"/>
</dbReference>
<keyword evidence="2" id="KW-0131">Cell cycle</keyword>
<feature type="transmembrane region" description="Helical" evidence="1">
    <location>
        <begin position="195"/>
        <end position="218"/>
    </location>
</feature>
<feature type="transmembrane region" description="Helical" evidence="1">
    <location>
        <begin position="141"/>
        <end position="164"/>
    </location>
</feature>
<dbReference type="KEGG" id="smax:FJR03_04490"/>
<dbReference type="Proteomes" id="UP000593910">
    <property type="component" value="Chromosome"/>
</dbReference>
<keyword evidence="1" id="KW-0472">Membrane</keyword>
<evidence type="ECO:0000256" key="1">
    <source>
        <dbReference type="SAM" id="Phobius"/>
    </source>
</evidence>
<feature type="transmembrane region" description="Helical" evidence="1">
    <location>
        <begin position="244"/>
        <end position="264"/>
    </location>
</feature>
<reference evidence="2 3" key="1">
    <citation type="submission" date="2019-06" db="EMBL/GenBank/DDBJ databases">
        <title>Sulfurimonas gotlandica sp. nov., a chemoautotrophic and psychrotolerant epsilonproteobacterium isolated from a pelagic redoxcline, and an emended description of the genus Sulfurimonas.</title>
        <authorList>
            <person name="Wang S."/>
            <person name="Jiang L."/>
            <person name="Shao Z."/>
        </authorList>
    </citation>
    <scope>NUCLEOTIDE SEQUENCE [LARGE SCALE GENOMIC DNA]</scope>
    <source>
        <strain evidence="2 3">B2</strain>
    </source>
</reference>
<evidence type="ECO:0000313" key="3">
    <source>
        <dbReference type="Proteomes" id="UP000593910"/>
    </source>
</evidence>
<sequence length="270" mass="30698">MKSFKNHISLVLALLGILFALQVFMVVERSIDSYKENLANNYSLVVVSEKTLETKQLKSIDPLIANMDSLSPDNIIKKLNTGINKTNLELLKLTLPKFYKVSLQHYPSPSELKSLTQALLKNNYITKVETFEKTHDTTYRLLLLFKNVITVFAFTVIVVTLLLISKELRIWQFKHNERMSIMGLFGAPSWLRSAVLFRLAIVDALIASFLAFILFSYISTLPMIAQEFEHIGINVVLFDYTYDFLLMLGVSISVAIILASFVVLGHKEEV</sequence>
<keyword evidence="2" id="KW-0132">Cell division</keyword>
<dbReference type="RefSeq" id="WP_193114456.1">
    <property type="nucleotide sequence ID" value="NZ_CP041165.1"/>
</dbReference>
<dbReference type="GO" id="GO:0032153">
    <property type="term" value="C:cell division site"/>
    <property type="evidence" value="ECO:0007669"/>
    <property type="project" value="TreeGrafter"/>
</dbReference>
<keyword evidence="1" id="KW-0812">Transmembrane</keyword>
<evidence type="ECO:0000313" key="2">
    <source>
        <dbReference type="EMBL" id="QOP41036.1"/>
    </source>
</evidence>
<dbReference type="PANTHER" id="PTHR47755">
    <property type="entry name" value="CELL DIVISION PROTEIN FTSX"/>
    <property type="match status" value="1"/>
</dbReference>
<keyword evidence="3" id="KW-1185">Reference proteome</keyword>
<organism evidence="2 3">
    <name type="scientific">Sulfurimonas marina</name>
    <dbReference type="NCBI Taxonomy" id="2590551"/>
    <lineage>
        <taxon>Bacteria</taxon>
        <taxon>Pseudomonadati</taxon>
        <taxon>Campylobacterota</taxon>
        <taxon>Epsilonproteobacteria</taxon>
        <taxon>Campylobacterales</taxon>
        <taxon>Sulfurimonadaceae</taxon>
        <taxon>Sulfurimonas</taxon>
    </lineage>
</organism>
<keyword evidence="1" id="KW-1133">Transmembrane helix</keyword>
<accession>A0A7M1AUI3</accession>
<dbReference type="AlphaFoldDB" id="A0A7M1AUI3"/>
<dbReference type="GO" id="GO:0016020">
    <property type="term" value="C:membrane"/>
    <property type="evidence" value="ECO:0007669"/>
    <property type="project" value="InterPro"/>
</dbReference>
<dbReference type="EMBL" id="CP041165">
    <property type="protein sequence ID" value="QOP41036.1"/>
    <property type="molecule type" value="Genomic_DNA"/>
</dbReference>
<dbReference type="InterPro" id="IPR004513">
    <property type="entry name" value="FtsX"/>
</dbReference>